<dbReference type="STRING" id="1230458.C484_14413"/>
<reference evidence="2 3" key="1">
    <citation type="journal article" date="2014" name="PLoS Genet.">
        <title>Phylogenetically driven sequencing of extremely halophilic archaea reveals strategies for static and dynamic osmo-response.</title>
        <authorList>
            <person name="Becker E.A."/>
            <person name="Seitzer P.M."/>
            <person name="Tritt A."/>
            <person name="Larsen D."/>
            <person name="Krusor M."/>
            <person name="Yao A.I."/>
            <person name="Wu D."/>
            <person name="Madern D."/>
            <person name="Eisen J.A."/>
            <person name="Darling A.E."/>
            <person name="Facciotti M.T."/>
        </authorList>
    </citation>
    <scope>NUCLEOTIDE SEQUENCE [LARGE SCALE GENOMIC DNA]</scope>
    <source>
        <strain evidence="2 3">DSM 12281</strain>
    </source>
</reference>
<feature type="compositionally biased region" description="Low complexity" evidence="1">
    <location>
        <begin position="140"/>
        <end position="156"/>
    </location>
</feature>
<dbReference type="OrthoDB" id="11472at2157"/>
<organism evidence="2 3">
    <name type="scientific">Natrialba taiwanensis DSM 12281</name>
    <dbReference type="NCBI Taxonomy" id="1230458"/>
    <lineage>
        <taxon>Archaea</taxon>
        <taxon>Methanobacteriati</taxon>
        <taxon>Methanobacteriota</taxon>
        <taxon>Stenosarchaea group</taxon>
        <taxon>Halobacteria</taxon>
        <taxon>Halobacteriales</taxon>
        <taxon>Natrialbaceae</taxon>
        <taxon>Natrialba</taxon>
    </lineage>
</organism>
<evidence type="ECO:0000313" key="3">
    <source>
        <dbReference type="Proteomes" id="UP000011648"/>
    </source>
</evidence>
<gene>
    <name evidence="2" type="ORF">C484_14413</name>
</gene>
<feature type="region of interest" description="Disordered" evidence="1">
    <location>
        <begin position="139"/>
        <end position="194"/>
    </location>
</feature>
<evidence type="ECO:0000256" key="1">
    <source>
        <dbReference type="SAM" id="MobiDB-lite"/>
    </source>
</evidence>
<dbReference type="RefSeq" id="WP_006826562.1">
    <property type="nucleotide sequence ID" value="NZ_AOIL01000050.1"/>
</dbReference>
<dbReference type="PATRIC" id="fig|1230458.4.peg.2911"/>
<keyword evidence="3" id="KW-1185">Reference proteome</keyword>
<sequence>MSARCLRSLVTSREWDIDRRVVFDRDEFTCQHCESAGDEETLRLYPVGTVPTDGPVHESSLVTVCSTCAAVLRDDARPARERSAVDSAASIDADGPAALAAIAPDELFALVHETTRKQGTAVSDVAAFASFATTLPSALAGSDGDTAGSAGSTDSTDSADRAESPVSPESTAPATGDETDGETADTAPESSVDDLSREFVTARRTLLLTLSVVDRRLARLDQFESDATESAAAPLLLDFVDTATKLQSELHDLVSLAELVAASIGRCHNCFEPLAVAAPGGPAPSQPCPTCAQSPRDTEAWHRADSNVVDFERLFSATNDTLRDAAATTETLTERTTALATELVEK</sequence>
<protein>
    <submittedName>
        <fullName evidence="2">Uncharacterized protein</fullName>
    </submittedName>
</protein>
<dbReference type="EMBL" id="AOIL01000050">
    <property type="protein sequence ID" value="ELY88796.1"/>
    <property type="molecule type" value="Genomic_DNA"/>
</dbReference>
<dbReference type="Proteomes" id="UP000011648">
    <property type="component" value="Unassembled WGS sequence"/>
</dbReference>
<evidence type="ECO:0000313" key="2">
    <source>
        <dbReference type="EMBL" id="ELY88796.1"/>
    </source>
</evidence>
<comment type="caution">
    <text evidence="2">The sequence shown here is derived from an EMBL/GenBank/DDBJ whole genome shotgun (WGS) entry which is preliminary data.</text>
</comment>
<name>L9ZRT1_9EURY</name>
<accession>L9ZRT1</accession>
<proteinExistence type="predicted"/>
<dbReference type="AlphaFoldDB" id="L9ZRT1"/>